<dbReference type="RefSeq" id="WP_284914452.1">
    <property type="nucleotide sequence ID" value="NZ_CP126980.1"/>
</dbReference>
<evidence type="ECO:0000313" key="1">
    <source>
        <dbReference type="EMBL" id="WIM93244.1"/>
    </source>
</evidence>
<gene>
    <name evidence="1" type="ORF">ACTOB_005217</name>
</gene>
<evidence type="ECO:0000313" key="2">
    <source>
        <dbReference type="Proteomes" id="UP001240150"/>
    </source>
</evidence>
<keyword evidence="2" id="KW-1185">Reference proteome</keyword>
<name>A0ABY8W5Z6_9ACTN</name>
<proteinExistence type="predicted"/>
<reference evidence="1 2" key="1">
    <citation type="submission" date="2023-06" db="EMBL/GenBank/DDBJ databases">
        <authorList>
            <person name="Yushchuk O."/>
            <person name="Binda E."/>
            <person name="Ruckert-Reed C."/>
            <person name="Fedorenko V."/>
            <person name="Kalinowski J."/>
            <person name="Marinelli F."/>
        </authorList>
    </citation>
    <scope>NUCLEOTIDE SEQUENCE [LARGE SCALE GENOMIC DNA]</scope>
    <source>
        <strain evidence="1 2">NRRL 3884</strain>
    </source>
</reference>
<accession>A0ABY8W5Z6</accession>
<dbReference type="Proteomes" id="UP001240150">
    <property type="component" value="Chromosome"/>
</dbReference>
<sequence>MELEVPRVWLRLSFELQVDGQFAVGVTDHRGRRVTPPRPGRGAYGWDDVSIPATELTPPLVLRRPTAVWRIFRDAVGALPDFRTGSSSPPALPIFVSVPRELALIRSDVLVSQVLPPSNEPPRWVAVHDRPAFGQVAPFVLPLTIVGVGERGADALRRVEQTPWSSPDESLQAHLADITWLDEPADVIRRQPEGDVDVLVLDAYDARALTAAGSSAGIRAAIVLGAGPAAAHTDPESVLPLARSVITVAGPPDAVQLDIIALLLRGVSRDLPLHEAVREAATHHDAQGRVIALSASPDALHDLRLTAAWDSVEGSVVALSGTIGAGTGSTTVASMFPPEQHELGRSLIADVDAARHLEFSFTGEAHGLIPLAIARKAVADAERAARELASAFAPGTDPTVTRDGVRVVNLGLRRRGDQVGPPGVRTSYVEHVCSLAAGQRYDLEVQIGAAWPQSLVVGELPSVDMLLPDDRRGHDLHVAVFTDTMTVVGEATRVLRLPPSGPSPVLTFPLVAGAAGPAWARVSLYHRDNLLQTFRLDLLVEEAERTHPGMVASAGLQHSATRDWGNLGALGRRALSLTVNSDGARGHRLFVKGEDLAVTLPIDHDRGEEVAREVRQILTANVNRAISSAEALWRLAVRGSDLFTFLFDRLREEADALAAVCRREDETLQIIRADPAESVPWSLVYDWDLPDFRYGDESPPVCFGRTEEGRRCTHHSTDGVVCVYGFWGIRHHVEELLAAPRETDLPGTLRITEPSVLVALGVDPAATGDLVGRLSAVFPPPRVRHLGSTDRLLDSLFSADRPAVVIVLGHHKTTDVVSEPVGSRIALRTADGWLQAKEITRRRRQNGSWQPPQSIVMLLSCGSAAPAPTAMSSFLAALNGVGAGAVLGTECDVYSDLAADFAINVLAALAGAEPIGRALPFAGAVRAARHRIVIDKGDARGLAFAAFGPAELALVRQ</sequence>
<dbReference type="EMBL" id="CP126980">
    <property type="protein sequence ID" value="WIM93244.1"/>
    <property type="molecule type" value="Genomic_DNA"/>
</dbReference>
<organism evidence="1 2">
    <name type="scientific">Actinoplanes oblitus</name>
    <dbReference type="NCBI Taxonomy" id="3040509"/>
    <lineage>
        <taxon>Bacteria</taxon>
        <taxon>Bacillati</taxon>
        <taxon>Actinomycetota</taxon>
        <taxon>Actinomycetes</taxon>
        <taxon>Micromonosporales</taxon>
        <taxon>Micromonosporaceae</taxon>
        <taxon>Actinoplanes</taxon>
    </lineage>
</organism>
<protein>
    <submittedName>
        <fullName evidence="1">CHAT domain-containing protein</fullName>
    </submittedName>
</protein>